<evidence type="ECO:0000256" key="4">
    <source>
        <dbReference type="ARBA" id="ARBA00022781"/>
    </source>
</evidence>
<evidence type="ECO:0000256" key="15">
    <source>
        <dbReference type="SAM" id="MobiDB-lite"/>
    </source>
</evidence>
<keyword evidence="5 12" id="KW-1133">Transmembrane helix</keyword>
<keyword evidence="14" id="KW-0175">Coiled coil</keyword>
<comment type="similarity">
    <text evidence="12 13">Belongs to the ATPase B chain family.</text>
</comment>
<name>A0A1G7M7N6_9BACT</name>
<evidence type="ECO:0000256" key="8">
    <source>
        <dbReference type="ARBA" id="ARBA00023310"/>
    </source>
</evidence>
<keyword evidence="12" id="KW-1003">Cell membrane</keyword>
<keyword evidence="2 12" id="KW-0138">CF(0)</keyword>
<evidence type="ECO:0000256" key="11">
    <source>
        <dbReference type="ARBA" id="ARBA00037847"/>
    </source>
</evidence>
<feature type="region of interest" description="Disordered" evidence="15">
    <location>
        <begin position="27"/>
        <end position="66"/>
    </location>
</feature>
<evidence type="ECO:0000256" key="13">
    <source>
        <dbReference type="RuleBase" id="RU003848"/>
    </source>
</evidence>
<evidence type="ECO:0000256" key="5">
    <source>
        <dbReference type="ARBA" id="ARBA00022989"/>
    </source>
</evidence>
<dbReference type="Pfam" id="PF00430">
    <property type="entry name" value="ATP-synt_B"/>
    <property type="match status" value="1"/>
</dbReference>
<evidence type="ECO:0000256" key="10">
    <source>
        <dbReference type="ARBA" id="ARBA00025614"/>
    </source>
</evidence>
<comment type="subunit">
    <text evidence="12">F-type ATPases have 2 components, F(1) - the catalytic core - and F(0) - the membrane proton channel. F(1) has five subunits: alpha(3), beta(3), gamma(1), delta(1), epsilon(1). F(0) has three main subunits: a(1), b(2) and c(10-14). The alpha and beta chains form an alternating ring which encloses part of the gamma chain. F(1) is attached to F(0) by a central stalk formed by the gamma and epsilon chains, while a peripheral stalk is formed by the delta and b chains.</text>
</comment>
<evidence type="ECO:0000256" key="3">
    <source>
        <dbReference type="ARBA" id="ARBA00022692"/>
    </source>
</evidence>
<evidence type="ECO:0000256" key="2">
    <source>
        <dbReference type="ARBA" id="ARBA00022547"/>
    </source>
</evidence>
<dbReference type="InterPro" id="IPR002146">
    <property type="entry name" value="ATP_synth_b/b'su_bac/chlpt"/>
</dbReference>
<comment type="subcellular location">
    <subcellularLocation>
        <location evidence="12">Cell membrane</location>
        <topology evidence="12">Single-pass membrane protein</topology>
    </subcellularLocation>
    <subcellularLocation>
        <location evidence="11">Endomembrane system</location>
        <topology evidence="11">Single-pass membrane protein</topology>
    </subcellularLocation>
</comment>
<reference evidence="17 18" key="1">
    <citation type="submission" date="2016-10" db="EMBL/GenBank/DDBJ databases">
        <authorList>
            <person name="de Groot N.N."/>
        </authorList>
    </citation>
    <scope>NUCLEOTIDE SEQUENCE [LARGE SCALE GENOMIC DNA]</scope>
    <source>
        <strain evidence="17 18">GAS232</strain>
    </source>
</reference>
<comment type="function">
    <text evidence="10">Component of the F(0) channel, it forms part of the peripheral stalk, linking F(1) to F(0). The b'-subunit is a diverged and duplicated form of b found in plants and photosynthetic bacteria.</text>
</comment>
<organism evidence="17 18">
    <name type="scientific">Terriglobus roseus</name>
    <dbReference type="NCBI Taxonomy" id="392734"/>
    <lineage>
        <taxon>Bacteria</taxon>
        <taxon>Pseudomonadati</taxon>
        <taxon>Acidobacteriota</taxon>
        <taxon>Terriglobia</taxon>
        <taxon>Terriglobales</taxon>
        <taxon>Acidobacteriaceae</taxon>
        <taxon>Terriglobus</taxon>
    </lineage>
</organism>
<evidence type="ECO:0000256" key="16">
    <source>
        <dbReference type="SAM" id="SignalP"/>
    </source>
</evidence>
<protein>
    <recommendedName>
        <fullName evidence="12">ATP synthase subunit b</fullName>
    </recommendedName>
    <alternativeName>
        <fullName evidence="12">ATP synthase F(0) sector subunit b</fullName>
    </alternativeName>
    <alternativeName>
        <fullName evidence="12">ATPase subunit I</fullName>
    </alternativeName>
    <alternativeName>
        <fullName evidence="12">F-type ATPase subunit b</fullName>
        <shortName evidence="12">F-ATPase subunit b</shortName>
    </alternativeName>
</protein>
<evidence type="ECO:0000256" key="14">
    <source>
        <dbReference type="SAM" id="Coils"/>
    </source>
</evidence>
<keyword evidence="1 12" id="KW-0813">Transport</keyword>
<keyword evidence="7 12" id="KW-0472">Membrane</keyword>
<dbReference type="GO" id="GO:0005886">
    <property type="term" value="C:plasma membrane"/>
    <property type="evidence" value="ECO:0007669"/>
    <property type="project" value="UniProtKB-SubCell"/>
</dbReference>
<feature type="chain" id="PRO_5009241898" description="ATP synthase subunit b" evidence="16">
    <location>
        <begin position="26"/>
        <end position="247"/>
    </location>
</feature>
<sequence length="247" mass="26374">MKIFRMKFVFAALLAVTLAAPAVHAQEPAPAPASPSLASGQKLEPEAVPEKNNPERKEAEGGEEAFRKSPSVIKLGHMLGMEPGTASAVFEWFNAIILLAAVGFGLVKALPKAFRARTEGIQKNIVEARVATEEAKARLSAVEGRLSKLDSEIAALRSENEKAAAEEEVRIHAQAEEEKKRILEAAEQEIAAASAAATRDLRAYAAEIAVDRAASQLNITPEDDRILIESFAGKLSSVKPGAEGSRN</sequence>
<feature type="transmembrane region" description="Helical" evidence="12">
    <location>
        <begin position="89"/>
        <end position="107"/>
    </location>
</feature>
<feature type="signal peptide" evidence="16">
    <location>
        <begin position="1"/>
        <end position="25"/>
    </location>
</feature>
<evidence type="ECO:0000313" key="18">
    <source>
        <dbReference type="Proteomes" id="UP000182427"/>
    </source>
</evidence>
<comment type="function">
    <text evidence="9 12">F(1)F(0) ATP synthase produces ATP from ADP in the presence of a proton or sodium gradient. F-type ATPases consist of two structural domains, F(1) containing the extramembraneous catalytic core and F(0) containing the membrane proton channel, linked together by a central stalk and a peripheral stalk. During catalysis, ATP synthesis in the catalytic domain of F(1) is coupled via a rotary mechanism of the central stalk subunits to proton translocation.</text>
</comment>
<keyword evidence="8 12" id="KW-0066">ATP synthesis</keyword>
<keyword evidence="4 12" id="KW-0375">Hydrogen ion transport</keyword>
<dbReference type="GO" id="GO:0046933">
    <property type="term" value="F:proton-transporting ATP synthase activity, rotational mechanism"/>
    <property type="evidence" value="ECO:0007669"/>
    <property type="project" value="UniProtKB-UniRule"/>
</dbReference>
<keyword evidence="16" id="KW-0732">Signal</keyword>
<keyword evidence="18" id="KW-1185">Reference proteome</keyword>
<dbReference type="Proteomes" id="UP000182427">
    <property type="component" value="Chromosome I"/>
</dbReference>
<gene>
    <name evidence="12" type="primary">atpF</name>
    <name evidence="17" type="ORF">SAMN05444167_2727</name>
</gene>
<proteinExistence type="inferred from homology"/>
<evidence type="ECO:0000256" key="12">
    <source>
        <dbReference type="HAMAP-Rule" id="MF_01398"/>
    </source>
</evidence>
<evidence type="ECO:0000313" key="17">
    <source>
        <dbReference type="EMBL" id="SDF57722.1"/>
    </source>
</evidence>
<evidence type="ECO:0000256" key="7">
    <source>
        <dbReference type="ARBA" id="ARBA00023136"/>
    </source>
</evidence>
<dbReference type="EMBL" id="LT629690">
    <property type="protein sequence ID" value="SDF57722.1"/>
    <property type="molecule type" value="Genomic_DNA"/>
</dbReference>
<keyword evidence="3 12" id="KW-0812">Transmembrane</keyword>
<dbReference type="AlphaFoldDB" id="A0A1G7M7N6"/>
<feature type="coiled-coil region" evidence="14">
    <location>
        <begin position="132"/>
        <end position="196"/>
    </location>
</feature>
<feature type="compositionally biased region" description="Basic and acidic residues" evidence="15">
    <location>
        <begin position="43"/>
        <end position="66"/>
    </location>
</feature>
<dbReference type="HAMAP" id="MF_01398">
    <property type="entry name" value="ATP_synth_b_bprime"/>
    <property type="match status" value="1"/>
</dbReference>
<dbReference type="GO" id="GO:0045259">
    <property type="term" value="C:proton-transporting ATP synthase complex"/>
    <property type="evidence" value="ECO:0007669"/>
    <property type="project" value="UniProtKB-KW"/>
</dbReference>
<dbReference type="CDD" id="cd06503">
    <property type="entry name" value="ATP-synt_Fo_b"/>
    <property type="match status" value="1"/>
</dbReference>
<keyword evidence="6 12" id="KW-0406">Ion transport</keyword>
<evidence type="ECO:0000256" key="6">
    <source>
        <dbReference type="ARBA" id="ARBA00023065"/>
    </source>
</evidence>
<evidence type="ECO:0000256" key="9">
    <source>
        <dbReference type="ARBA" id="ARBA00025198"/>
    </source>
</evidence>
<evidence type="ECO:0000256" key="1">
    <source>
        <dbReference type="ARBA" id="ARBA00022448"/>
    </source>
</evidence>
<dbReference type="GO" id="GO:0012505">
    <property type="term" value="C:endomembrane system"/>
    <property type="evidence" value="ECO:0007669"/>
    <property type="project" value="UniProtKB-SubCell"/>
</dbReference>
<accession>A0A1G7M7N6</accession>